<organism evidence="1 2">
    <name type="scientific">Nocardia rhizosphaerae</name>
    <dbReference type="NCBI Taxonomy" id="1691571"/>
    <lineage>
        <taxon>Bacteria</taxon>
        <taxon>Bacillati</taxon>
        <taxon>Actinomycetota</taxon>
        <taxon>Actinomycetes</taxon>
        <taxon>Mycobacteriales</taxon>
        <taxon>Nocardiaceae</taxon>
        <taxon>Nocardia</taxon>
    </lineage>
</organism>
<name>A0ABV8L367_9NOCA</name>
<evidence type="ECO:0000313" key="2">
    <source>
        <dbReference type="Proteomes" id="UP001595767"/>
    </source>
</evidence>
<reference evidence="2" key="1">
    <citation type="journal article" date="2019" name="Int. J. Syst. Evol. Microbiol.">
        <title>The Global Catalogue of Microorganisms (GCM) 10K type strain sequencing project: providing services to taxonomists for standard genome sequencing and annotation.</title>
        <authorList>
            <consortium name="The Broad Institute Genomics Platform"/>
            <consortium name="The Broad Institute Genome Sequencing Center for Infectious Disease"/>
            <person name="Wu L."/>
            <person name="Ma J."/>
        </authorList>
    </citation>
    <scope>NUCLEOTIDE SEQUENCE [LARGE SCALE GENOMIC DNA]</scope>
    <source>
        <strain evidence="2">CGMCC 4.7204</strain>
    </source>
</reference>
<sequence length="59" mass="6532">MSGWLQHLDGTWSRVDETGRLHTMALGPWDDTGGQLQELDADVRAGLAVLDALQERADR</sequence>
<protein>
    <submittedName>
        <fullName evidence="1">Uncharacterized protein</fullName>
    </submittedName>
</protein>
<dbReference type="RefSeq" id="WP_378547900.1">
    <property type="nucleotide sequence ID" value="NZ_JBHSBA010000003.1"/>
</dbReference>
<dbReference type="EMBL" id="JBHSBA010000003">
    <property type="protein sequence ID" value="MFC4124956.1"/>
    <property type="molecule type" value="Genomic_DNA"/>
</dbReference>
<keyword evidence="2" id="KW-1185">Reference proteome</keyword>
<gene>
    <name evidence="1" type="ORF">ACFOW8_08460</name>
</gene>
<accession>A0ABV8L367</accession>
<dbReference type="Proteomes" id="UP001595767">
    <property type="component" value="Unassembled WGS sequence"/>
</dbReference>
<comment type="caution">
    <text evidence="1">The sequence shown here is derived from an EMBL/GenBank/DDBJ whole genome shotgun (WGS) entry which is preliminary data.</text>
</comment>
<evidence type="ECO:0000313" key="1">
    <source>
        <dbReference type="EMBL" id="MFC4124956.1"/>
    </source>
</evidence>
<proteinExistence type="predicted"/>